<feature type="non-terminal residue" evidence="1">
    <location>
        <position position="1"/>
    </location>
</feature>
<reference evidence="1" key="1">
    <citation type="submission" date="2018-05" db="EMBL/GenBank/DDBJ databases">
        <authorList>
            <person name="Lanie J.A."/>
            <person name="Ng W.-L."/>
            <person name="Kazmierczak K.M."/>
            <person name="Andrzejewski T.M."/>
            <person name="Davidsen T.M."/>
            <person name="Wayne K.J."/>
            <person name="Tettelin H."/>
            <person name="Glass J.I."/>
            <person name="Rusch D."/>
            <person name="Podicherti R."/>
            <person name="Tsui H.-C.T."/>
            <person name="Winkler M.E."/>
        </authorList>
    </citation>
    <scope>NUCLEOTIDE SEQUENCE</scope>
</reference>
<accession>A0A383AHJ7</accession>
<evidence type="ECO:0000313" key="1">
    <source>
        <dbReference type="EMBL" id="SVE07050.1"/>
    </source>
</evidence>
<protein>
    <recommendedName>
        <fullName evidence="2">Transcription termination/antitermination protein NusA</fullName>
    </recommendedName>
</protein>
<dbReference type="InterPro" id="IPR010214">
    <property type="entry name" value="Tscrpt_termin_fac_NusA_C_rpt"/>
</dbReference>
<dbReference type="Pfam" id="PF14520">
    <property type="entry name" value="HHH_5"/>
    <property type="match status" value="1"/>
</dbReference>
<dbReference type="SUPFAM" id="SSF47794">
    <property type="entry name" value="Rad51 N-terminal domain-like"/>
    <property type="match status" value="2"/>
</dbReference>
<sequence length="163" mass="18195">RLCSLITGWKLNVVDKDEAGQEENTNAAALQVLIDYLDVDKDLASVLISEGYSSLDLIAAAKESDLNKIEGFDEEISELLINRSKEALLTLTMEISSEAEDDLMAVKSVDMTLALELNQKGIKTREDLAELSVEELTDVIEMDEKTAADLIMEAREHWFKEDE</sequence>
<evidence type="ECO:0008006" key="2">
    <source>
        <dbReference type="Google" id="ProtNLM"/>
    </source>
</evidence>
<dbReference type="AlphaFoldDB" id="A0A383AHJ7"/>
<dbReference type="NCBIfam" id="TIGR01954">
    <property type="entry name" value="nusA_Cterm_rpt"/>
    <property type="match status" value="1"/>
</dbReference>
<dbReference type="GO" id="GO:0000166">
    <property type="term" value="F:nucleotide binding"/>
    <property type="evidence" value="ECO:0007669"/>
    <property type="project" value="InterPro"/>
</dbReference>
<name>A0A383AHJ7_9ZZZZ</name>
<proteinExistence type="predicted"/>
<dbReference type="EMBL" id="UINC01192090">
    <property type="protein sequence ID" value="SVE07050.1"/>
    <property type="molecule type" value="Genomic_DNA"/>
</dbReference>
<dbReference type="Gene3D" id="1.10.150.20">
    <property type="entry name" value="5' to 3' exonuclease, C-terminal subdomain"/>
    <property type="match status" value="2"/>
</dbReference>
<dbReference type="InterPro" id="IPR010995">
    <property type="entry name" value="DNA_repair_Rad51/TF_NusA_a-hlx"/>
</dbReference>
<gene>
    <name evidence="1" type="ORF">METZ01_LOCUS459904</name>
</gene>
<organism evidence="1">
    <name type="scientific">marine metagenome</name>
    <dbReference type="NCBI Taxonomy" id="408172"/>
    <lineage>
        <taxon>unclassified sequences</taxon>
        <taxon>metagenomes</taxon>
        <taxon>ecological metagenomes</taxon>
    </lineage>
</organism>